<reference evidence="6" key="1">
    <citation type="submission" date="2019-03" db="EMBL/GenBank/DDBJ databases">
        <title>Improved annotation for the trematode Fasciola hepatica.</title>
        <authorList>
            <person name="Choi Y.-J."/>
            <person name="Martin J."/>
            <person name="Mitreva M."/>
        </authorList>
    </citation>
    <scope>NUCLEOTIDE SEQUENCE [LARGE SCALE GENOMIC DNA]</scope>
</reference>
<feature type="domain" description="PDEase" evidence="5">
    <location>
        <begin position="170"/>
        <end position="372"/>
    </location>
</feature>
<dbReference type="CDD" id="cd00077">
    <property type="entry name" value="HDc"/>
    <property type="match status" value="1"/>
</dbReference>
<sequence length="372" mass="42498">MKPNFFRRKEKESFRNTINRLTWLKTDEDPDSEGEIFSLVPTDKTKCFLSTCLPFRGRKLFCCKAKKKNSGLISDGESYGSHQPGMDSSGSRNFRARTISEMLIECDALEPNVQKFISSMLEKIGKDITDAQSREHLLEYFSTLIAPQVPGQKETRQPTMWDHRFRGMTTNINVKLDLKSTLGFKFDKGAELFEFYRQETKFWSLDIFAMDQLLGGRALIVMLQLMLEELNLFQLLKIDRCRLLTFAALLDANYLPNPYHNQIHGADVTHAVTRLLQTKRIRAMTSSVEKFALVVAAAAHDVGHPGVTNQFLINTSHPLAITYNDISVLENYHCASVFALMECKGGNIVQDFSTEDRRIFRRTVINSLILYA</sequence>
<dbReference type="GO" id="GO:0004114">
    <property type="term" value="F:3',5'-cyclic-nucleotide phosphodiesterase activity"/>
    <property type="evidence" value="ECO:0007669"/>
    <property type="project" value="InterPro"/>
</dbReference>
<proteinExistence type="predicted"/>
<dbReference type="AlphaFoldDB" id="A0A4E0RBP5"/>
<dbReference type="InterPro" id="IPR002073">
    <property type="entry name" value="PDEase_catalytic_dom"/>
</dbReference>
<gene>
    <name evidence="6" type="ORF">D915_005728</name>
</gene>
<keyword evidence="2" id="KW-0378">Hydrolase</keyword>
<dbReference type="SUPFAM" id="SSF109604">
    <property type="entry name" value="HD-domain/PDEase-like"/>
    <property type="match status" value="1"/>
</dbReference>
<evidence type="ECO:0000256" key="1">
    <source>
        <dbReference type="ARBA" id="ARBA00022723"/>
    </source>
</evidence>
<feature type="active site" description="Proton donor" evidence="3">
    <location>
        <position position="260"/>
    </location>
</feature>
<dbReference type="InterPro" id="IPR023088">
    <property type="entry name" value="PDEase"/>
</dbReference>
<name>A0A4E0RBP5_FASHE</name>
<dbReference type="InterPro" id="IPR003607">
    <property type="entry name" value="HD/PDEase_dom"/>
</dbReference>
<feature type="binding site" evidence="4">
    <location>
        <position position="301"/>
    </location>
    <ligand>
        <name>Zn(2+)</name>
        <dbReference type="ChEBI" id="CHEBI:29105"/>
        <label>2</label>
    </ligand>
</feature>
<evidence type="ECO:0000313" key="7">
    <source>
        <dbReference type="Proteomes" id="UP000230066"/>
    </source>
</evidence>
<dbReference type="InterPro" id="IPR023174">
    <property type="entry name" value="PDEase_CS"/>
</dbReference>
<dbReference type="PANTHER" id="PTHR11347">
    <property type="entry name" value="CYCLIC NUCLEOTIDE PHOSPHODIESTERASE"/>
    <property type="match status" value="1"/>
</dbReference>
<evidence type="ECO:0000313" key="6">
    <source>
        <dbReference type="EMBL" id="THD23641.1"/>
    </source>
</evidence>
<evidence type="ECO:0000256" key="3">
    <source>
        <dbReference type="PIRSR" id="PIRSR623088-1"/>
    </source>
</evidence>
<dbReference type="PROSITE" id="PS51845">
    <property type="entry name" value="PDEASE_I_2"/>
    <property type="match status" value="1"/>
</dbReference>
<feature type="binding site" evidence="4">
    <location>
        <position position="264"/>
    </location>
    <ligand>
        <name>Zn(2+)</name>
        <dbReference type="ChEBI" id="CHEBI:29105"/>
        <label>1</label>
    </ligand>
</feature>
<feature type="binding site" evidence="4">
    <location>
        <position position="300"/>
    </location>
    <ligand>
        <name>Zn(2+)</name>
        <dbReference type="ChEBI" id="CHEBI:29105"/>
        <label>1</label>
    </ligand>
</feature>
<dbReference type="InterPro" id="IPR036971">
    <property type="entry name" value="PDEase_catalytic_dom_sf"/>
</dbReference>
<evidence type="ECO:0000259" key="5">
    <source>
        <dbReference type="PROSITE" id="PS51845"/>
    </source>
</evidence>
<dbReference type="Pfam" id="PF00233">
    <property type="entry name" value="PDEase_I"/>
    <property type="match status" value="1"/>
</dbReference>
<keyword evidence="1 4" id="KW-0479">Metal-binding</keyword>
<evidence type="ECO:0000256" key="4">
    <source>
        <dbReference type="PIRSR" id="PIRSR623088-3"/>
    </source>
</evidence>
<dbReference type="GO" id="GO:0046872">
    <property type="term" value="F:metal ion binding"/>
    <property type="evidence" value="ECO:0007669"/>
    <property type="project" value="UniProtKB-KW"/>
</dbReference>
<keyword evidence="7" id="KW-1185">Reference proteome</keyword>
<evidence type="ECO:0000256" key="2">
    <source>
        <dbReference type="ARBA" id="ARBA00022801"/>
    </source>
</evidence>
<accession>A0A4E0RBP5</accession>
<dbReference type="Gene3D" id="1.10.1300.10">
    <property type="entry name" value="3'5'-cyclic nucleotide phosphodiesterase, catalytic domain"/>
    <property type="match status" value="1"/>
</dbReference>
<dbReference type="EMBL" id="JXXN02002029">
    <property type="protein sequence ID" value="THD23641.1"/>
    <property type="molecule type" value="Genomic_DNA"/>
</dbReference>
<dbReference type="Proteomes" id="UP000230066">
    <property type="component" value="Unassembled WGS sequence"/>
</dbReference>
<protein>
    <recommendedName>
        <fullName evidence="5">PDEase domain-containing protein</fullName>
    </recommendedName>
</protein>
<feature type="binding site" evidence="4">
    <location>
        <position position="301"/>
    </location>
    <ligand>
        <name>Zn(2+)</name>
        <dbReference type="ChEBI" id="CHEBI:29105"/>
        <label>1</label>
    </ligand>
</feature>
<comment type="caution">
    <text evidence="6">The sequence shown here is derived from an EMBL/GenBank/DDBJ whole genome shotgun (WGS) entry which is preliminary data.</text>
</comment>
<dbReference type="PROSITE" id="PS00126">
    <property type="entry name" value="PDEASE_I_1"/>
    <property type="match status" value="1"/>
</dbReference>
<dbReference type="PRINTS" id="PR00387">
    <property type="entry name" value="PDIESTERASE1"/>
</dbReference>
<dbReference type="GO" id="GO:0007165">
    <property type="term" value="P:signal transduction"/>
    <property type="evidence" value="ECO:0007669"/>
    <property type="project" value="InterPro"/>
</dbReference>
<organism evidence="6 7">
    <name type="scientific">Fasciola hepatica</name>
    <name type="common">Liver fluke</name>
    <dbReference type="NCBI Taxonomy" id="6192"/>
    <lineage>
        <taxon>Eukaryota</taxon>
        <taxon>Metazoa</taxon>
        <taxon>Spiralia</taxon>
        <taxon>Lophotrochozoa</taxon>
        <taxon>Platyhelminthes</taxon>
        <taxon>Trematoda</taxon>
        <taxon>Digenea</taxon>
        <taxon>Plagiorchiida</taxon>
        <taxon>Echinostomata</taxon>
        <taxon>Echinostomatoidea</taxon>
        <taxon>Fasciolidae</taxon>
        <taxon>Fasciola</taxon>
    </lineage>
</organism>